<sequence length="296" mass="31574">MGRGVRGRWRPYRIAGLACALTAALAGCTPLLPGGDTPDGTPAEILAGCCDRIGAYPDWMIRLADANAEPLRRLGLIQLRPGWMSGQPAARTLLEDALRPMDVLFFHSDNRVSGLLIPGQFTHGAVYIGTEAQLRAAGLWHLPALAPWRDSIAAGNTYLESVDGGVRLIGGDVVLDTDTVVALRPRGVDRAAVLRRGLARMGVPFDMRFDAGDPSALFCAELIALMFPAADLPRTPVVTRETILIDGIVAGALSGDLPFDLIGYVEATPGGGARALSRHDLARTIAAQWARRPTQR</sequence>
<keyword evidence="1" id="KW-0732">Signal</keyword>
<organism evidence="2 3">
    <name type="scientific">Rhodovulum adriaticum</name>
    <name type="common">Rhodopseudomonas adriatica</name>
    <dbReference type="NCBI Taxonomy" id="35804"/>
    <lineage>
        <taxon>Bacteria</taxon>
        <taxon>Pseudomonadati</taxon>
        <taxon>Pseudomonadota</taxon>
        <taxon>Alphaproteobacteria</taxon>
        <taxon>Rhodobacterales</taxon>
        <taxon>Paracoccaceae</taxon>
        <taxon>Rhodovulum</taxon>
    </lineage>
</organism>
<feature type="signal peptide" evidence="1">
    <location>
        <begin position="1"/>
        <end position="26"/>
    </location>
</feature>
<protein>
    <recommendedName>
        <fullName evidence="4">Permuted papain-like amidase YaeF/Yiix C92 family enzyme</fullName>
    </recommendedName>
</protein>
<gene>
    <name evidence="2" type="ORF">EV656_10594</name>
</gene>
<keyword evidence="3" id="KW-1185">Reference proteome</keyword>
<dbReference type="Gene3D" id="3.90.1720.10">
    <property type="entry name" value="endopeptidase domain like (from Nostoc punctiforme)"/>
    <property type="match status" value="1"/>
</dbReference>
<evidence type="ECO:0000313" key="2">
    <source>
        <dbReference type="EMBL" id="TCP22794.1"/>
    </source>
</evidence>
<dbReference type="SUPFAM" id="SSF54001">
    <property type="entry name" value="Cysteine proteinases"/>
    <property type="match status" value="1"/>
</dbReference>
<dbReference type="EMBL" id="SLXL01000005">
    <property type="protein sequence ID" value="TCP22794.1"/>
    <property type="molecule type" value="Genomic_DNA"/>
</dbReference>
<dbReference type="InterPro" id="IPR038765">
    <property type="entry name" value="Papain-like_cys_pep_sf"/>
</dbReference>
<dbReference type="PROSITE" id="PS51257">
    <property type="entry name" value="PROKAR_LIPOPROTEIN"/>
    <property type="match status" value="1"/>
</dbReference>
<name>A0A4R2NND5_RHOAD</name>
<reference evidence="2 3" key="1">
    <citation type="submission" date="2019-03" db="EMBL/GenBank/DDBJ databases">
        <title>Genomic Encyclopedia of Type Strains, Phase IV (KMG-IV): sequencing the most valuable type-strain genomes for metagenomic binning, comparative biology and taxonomic classification.</title>
        <authorList>
            <person name="Goeker M."/>
        </authorList>
    </citation>
    <scope>NUCLEOTIDE SEQUENCE [LARGE SCALE GENOMIC DNA]</scope>
    <source>
        <strain evidence="2 3">DSM 2781</strain>
    </source>
</reference>
<evidence type="ECO:0000256" key="1">
    <source>
        <dbReference type="SAM" id="SignalP"/>
    </source>
</evidence>
<dbReference type="Proteomes" id="UP000295733">
    <property type="component" value="Unassembled WGS sequence"/>
</dbReference>
<evidence type="ECO:0000313" key="3">
    <source>
        <dbReference type="Proteomes" id="UP000295733"/>
    </source>
</evidence>
<comment type="caution">
    <text evidence="2">The sequence shown here is derived from an EMBL/GenBank/DDBJ whole genome shotgun (WGS) entry which is preliminary data.</text>
</comment>
<accession>A0A4R2NND5</accession>
<evidence type="ECO:0008006" key="4">
    <source>
        <dbReference type="Google" id="ProtNLM"/>
    </source>
</evidence>
<dbReference type="AlphaFoldDB" id="A0A4R2NND5"/>
<feature type="chain" id="PRO_5020299441" description="Permuted papain-like amidase YaeF/Yiix C92 family enzyme" evidence="1">
    <location>
        <begin position="27"/>
        <end position="296"/>
    </location>
</feature>
<proteinExistence type="predicted"/>